<name>A0A4Z0W9E8_9GAMM</name>
<accession>A0A4Z0W9E8</accession>
<gene>
    <name evidence="1" type="ORF">E4656_15555</name>
</gene>
<evidence type="ECO:0000313" key="2">
    <source>
        <dbReference type="Proteomes" id="UP000297475"/>
    </source>
</evidence>
<dbReference type="RefSeq" id="WP_135484208.1">
    <property type="nucleotide sequence ID" value="NZ_SRMF01000007.1"/>
</dbReference>
<organism evidence="1 2">
    <name type="scientific">Natronospirillum operosum</name>
    <dbReference type="NCBI Taxonomy" id="2759953"/>
    <lineage>
        <taxon>Bacteria</taxon>
        <taxon>Pseudomonadati</taxon>
        <taxon>Pseudomonadota</taxon>
        <taxon>Gammaproteobacteria</taxon>
        <taxon>Oceanospirillales</taxon>
        <taxon>Natronospirillaceae</taxon>
        <taxon>Natronospirillum</taxon>
    </lineage>
</organism>
<comment type="caution">
    <text evidence="1">The sequence shown here is derived from an EMBL/GenBank/DDBJ whole genome shotgun (WGS) entry which is preliminary data.</text>
</comment>
<dbReference type="Proteomes" id="UP000297475">
    <property type="component" value="Unassembled WGS sequence"/>
</dbReference>
<dbReference type="OrthoDB" id="7348755at2"/>
<proteinExistence type="predicted"/>
<protein>
    <recommendedName>
        <fullName evidence="3">HNH endonuclease</fullName>
    </recommendedName>
</protein>
<reference evidence="1 2" key="1">
    <citation type="submission" date="2019-04" db="EMBL/GenBank/DDBJ databases">
        <title>Natronospirillum operosus gen. nov., sp. nov., a haloalkaliphilic satellite isolated from decaying biomass of laboratory culture of cyanobacterium Geitlerinema sp. and proposal of Natronospirillaceae fam. nov. and Saccharospirillaceae fam. nov.</title>
        <authorList>
            <person name="Kevbrin V."/>
            <person name="Boltyanskaya Y."/>
            <person name="Koziaeva V."/>
            <person name="Grouzdev D.S."/>
            <person name="Park M."/>
            <person name="Cho J."/>
        </authorList>
    </citation>
    <scope>NUCLEOTIDE SEQUENCE [LARGE SCALE GENOMIC DNA]</scope>
    <source>
        <strain evidence="1 2">G-116</strain>
    </source>
</reference>
<evidence type="ECO:0000313" key="1">
    <source>
        <dbReference type="EMBL" id="TGG91797.1"/>
    </source>
</evidence>
<dbReference type="Gene3D" id="1.10.30.50">
    <property type="match status" value="1"/>
</dbReference>
<evidence type="ECO:0008006" key="3">
    <source>
        <dbReference type="Google" id="ProtNLM"/>
    </source>
</evidence>
<sequence>MSRYACWLEPAIVNEWAELMQGYEVRYDHSVYWQALQWHEDRRDTSLIRDLVNDRLGNRQPVHCVWSNTALKPEKYAVDHCFPWSRWSNNDLWNLLPSTVSTPT</sequence>
<keyword evidence="2" id="KW-1185">Reference proteome</keyword>
<dbReference type="EMBL" id="SRMF01000007">
    <property type="protein sequence ID" value="TGG91797.1"/>
    <property type="molecule type" value="Genomic_DNA"/>
</dbReference>
<dbReference type="AlphaFoldDB" id="A0A4Z0W9E8"/>